<dbReference type="GO" id="GO:0019825">
    <property type="term" value="F:oxygen binding"/>
    <property type="evidence" value="ECO:0007669"/>
    <property type="project" value="InterPro"/>
</dbReference>
<gene>
    <name evidence="5" type="ORF">AN477_10390</name>
</gene>
<dbReference type="RefSeq" id="WP_054969091.1">
    <property type="nucleotide sequence ID" value="NZ_LJCO01000045.1"/>
</dbReference>
<keyword evidence="2" id="KW-0349">Heme</keyword>
<organism evidence="5 6">
    <name type="scientific">Alicyclobacillus ferrooxydans</name>
    <dbReference type="NCBI Taxonomy" id="471514"/>
    <lineage>
        <taxon>Bacteria</taxon>
        <taxon>Bacillati</taxon>
        <taxon>Bacillota</taxon>
        <taxon>Bacilli</taxon>
        <taxon>Bacillales</taxon>
        <taxon>Alicyclobacillaceae</taxon>
        <taxon>Alicyclobacillus</taxon>
    </lineage>
</organism>
<keyword evidence="4" id="KW-0408">Iron</keyword>
<dbReference type="PATRIC" id="fig|471514.4.peg.5131"/>
<sequence>MPEPIPTDIYDQIGHAKMDDFMDDFFRHIKANKNIANLYPEDCGELKQKYKPFISDFLRGNIIVTKTGDPELPSEHNPNRTPISRNDADEWVNCLRLTLNDYHVLDHSRELLLREVQQKAYEMVNAPQ</sequence>
<dbReference type="Pfam" id="PF01152">
    <property type="entry name" value="Bac_globin"/>
    <property type="match status" value="1"/>
</dbReference>
<protein>
    <recommendedName>
        <fullName evidence="7">Globin</fullName>
    </recommendedName>
</protein>
<dbReference type="GO" id="GO:0020037">
    <property type="term" value="F:heme binding"/>
    <property type="evidence" value="ECO:0007669"/>
    <property type="project" value="InterPro"/>
</dbReference>
<dbReference type="Proteomes" id="UP000050482">
    <property type="component" value="Unassembled WGS sequence"/>
</dbReference>
<dbReference type="SUPFAM" id="SSF46458">
    <property type="entry name" value="Globin-like"/>
    <property type="match status" value="1"/>
</dbReference>
<accession>A0A0P9CDH2</accession>
<evidence type="ECO:0008006" key="7">
    <source>
        <dbReference type="Google" id="ProtNLM"/>
    </source>
</evidence>
<proteinExistence type="predicted"/>
<dbReference type="InterPro" id="IPR009050">
    <property type="entry name" value="Globin-like_sf"/>
</dbReference>
<evidence type="ECO:0000256" key="1">
    <source>
        <dbReference type="ARBA" id="ARBA00022448"/>
    </source>
</evidence>
<keyword evidence="6" id="KW-1185">Reference proteome</keyword>
<dbReference type="Gene3D" id="1.10.490.10">
    <property type="entry name" value="Globins"/>
    <property type="match status" value="1"/>
</dbReference>
<dbReference type="STRING" id="471514.AN477_10390"/>
<dbReference type="InterPro" id="IPR012292">
    <property type="entry name" value="Globin/Proto"/>
</dbReference>
<evidence type="ECO:0000313" key="5">
    <source>
        <dbReference type="EMBL" id="KPV43786.1"/>
    </source>
</evidence>
<keyword evidence="3" id="KW-0479">Metal-binding</keyword>
<keyword evidence="1" id="KW-0813">Transport</keyword>
<evidence type="ECO:0000256" key="4">
    <source>
        <dbReference type="ARBA" id="ARBA00023004"/>
    </source>
</evidence>
<dbReference type="GO" id="GO:0046872">
    <property type="term" value="F:metal ion binding"/>
    <property type="evidence" value="ECO:0007669"/>
    <property type="project" value="UniProtKB-KW"/>
</dbReference>
<dbReference type="EMBL" id="LJCO01000045">
    <property type="protein sequence ID" value="KPV43786.1"/>
    <property type="molecule type" value="Genomic_DNA"/>
</dbReference>
<evidence type="ECO:0000313" key="6">
    <source>
        <dbReference type="Proteomes" id="UP000050482"/>
    </source>
</evidence>
<dbReference type="AlphaFoldDB" id="A0A0P9CDH2"/>
<evidence type="ECO:0000256" key="3">
    <source>
        <dbReference type="ARBA" id="ARBA00022723"/>
    </source>
</evidence>
<dbReference type="InterPro" id="IPR001486">
    <property type="entry name" value="Hemoglobin_trunc"/>
</dbReference>
<comment type="caution">
    <text evidence="5">The sequence shown here is derived from an EMBL/GenBank/DDBJ whole genome shotgun (WGS) entry which is preliminary data.</text>
</comment>
<reference evidence="5 6" key="1">
    <citation type="submission" date="2015-09" db="EMBL/GenBank/DDBJ databases">
        <title>Draft genome sequence of Alicyclobacillus ferrooxydans DSM 22381.</title>
        <authorList>
            <person name="Hemp J."/>
        </authorList>
    </citation>
    <scope>NUCLEOTIDE SEQUENCE [LARGE SCALE GENOMIC DNA]</scope>
    <source>
        <strain evidence="5 6">TC-34</strain>
    </source>
</reference>
<evidence type="ECO:0000256" key="2">
    <source>
        <dbReference type="ARBA" id="ARBA00022617"/>
    </source>
</evidence>
<name>A0A0P9CDH2_9BACL</name>
<dbReference type="OrthoDB" id="9790913at2"/>